<comment type="caution">
    <text evidence="2">The sequence shown here is derived from an EMBL/GenBank/DDBJ whole genome shotgun (WGS) entry which is preliminary data.</text>
</comment>
<evidence type="ECO:0000256" key="1">
    <source>
        <dbReference type="SAM" id="MobiDB-lite"/>
    </source>
</evidence>
<sequence length="68" mass="7303">MGIVRRPTGLAVPVILRLGIARPAWSVELKLGWVGLPASSNRDPTYVRGLTSPSPRSRSSTRSVSTCD</sequence>
<evidence type="ECO:0000313" key="4">
    <source>
        <dbReference type="Proteomes" id="UP000460718"/>
    </source>
</evidence>
<dbReference type="EMBL" id="QXFW01012734">
    <property type="protein sequence ID" value="KAE8950808.1"/>
    <property type="molecule type" value="Genomic_DNA"/>
</dbReference>
<dbReference type="Proteomes" id="UP000460718">
    <property type="component" value="Unassembled WGS sequence"/>
</dbReference>
<evidence type="ECO:0000313" key="2">
    <source>
        <dbReference type="EMBL" id="KAE8950808.1"/>
    </source>
</evidence>
<feature type="region of interest" description="Disordered" evidence="1">
    <location>
        <begin position="35"/>
        <end position="68"/>
    </location>
</feature>
<evidence type="ECO:0000313" key="3">
    <source>
        <dbReference type="EMBL" id="KAE9053443.1"/>
    </source>
</evidence>
<dbReference type="Proteomes" id="UP000488956">
    <property type="component" value="Unassembled WGS sequence"/>
</dbReference>
<feature type="compositionally biased region" description="Low complexity" evidence="1">
    <location>
        <begin position="51"/>
        <end position="68"/>
    </location>
</feature>
<name>A0A6A3G9Z5_9STRA</name>
<reference evidence="4 5" key="1">
    <citation type="submission" date="2018-09" db="EMBL/GenBank/DDBJ databases">
        <title>Genomic investigation of the strawberry pathogen Phytophthora fragariae indicates pathogenicity is determined by transcriptional variation in three key races.</title>
        <authorList>
            <person name="Adams T.M."/>
            <person name="Armitage A.D."/>
            <person name="Sobczyk M.K."/>
            <person name="Bates H.J."/>
            <person name="Dunwell J.M."/>
            <person name="Nellist C.F."/>
            <person name="Harrison R.J."/>
        </authorList>
    </citation>
    <scope>NUCLEOTIDE SEQUENCE [LARGE SCALE GENOMIC DNA]</scope>
    <source>
        <strain evidence="3 5">ONT-3</strain>
        <strain evidence="2 4">SCRP245</strain>
    </source>
</reference>
<proteinExistence type="predicted"/>
<dbReference type="EMBL" id="QXFX01011027">
    <property type="protein sequence ID" value="KAE9053443.1"/>
    <property type="molecule type" value="Genomic_DNA"/>
</dbReference>
<accession>A0A6A3G9Z5</accession>
<dbReference type="AlphaFoldDB" id="A0A6A3G9Z5"/>
<gene>
    <name evidence="3" type="ORF">PF010_g32905</name>
    <name evidence="2" type="ORF">PF011_g33129</name>
</gene>
<protein>
    <submittedName>
        <fullName evidence="2">Uncharacterized protein</fullName>
    </submittedName>
</protein>
<organism evidence="2 4">
    <name type="scientific">Phytophthora fragariae</name>
    <dbReference type="NCBI Taxonomy" id="53985"/>
    <lineage>
        <taxon>Eukaryota</taxon>
        <taxon>Sar</taxon>
        <taxon>Stramenopiles</taxon>
        <taxon>Oomycota</taxon>
        <taxon>Peronosporomycetes</taxon>
        <taxon>Peronosporales</taxon>
        <taxon>Peronosporaceae</taxon>
        <taxon>Phytophthora</taxon>
    </lineage>
</organism>
<evidence type="ECO:0000313" key="5">
    <source>
        <dbReference type="Proteomes" id="UP000488956"/>
    </source>
</evidence>